<protein>
    <recommendedName>
        <fullName evidence="3">NADH-ubiquinone oxidoreductase 75 kDa subunit, mitochondrial</fullName>
    </recommendedName>
</protein>
<dbReference type="InterPro" id="IPR006963">
    <property type="entry name" value="Mopterin_OxRdtase_4Fe-4S_dom"/>
</dbReference>
<keyword evidence="8" id="KW-0411">Iron-sulfur</keyword>
<feature type="domain" description="2Fe-2S ferredoxin-type" evidence="13">
    <location>
        <begin position="42"/>
        <end position="120"/>
    </location>
</feature>
<keyword evidence="4" id="KW-0004">4Fe-4S</keyword>
<accession>A0A267G7E3</accession>
<dbReference type="EMBL" id="NIVC01000538">
    <property type="protein sequence ID" value="PAA81334.1"/>
    <property type="molecule type" value="Genomic_DNA"/>
</dbReference>
<evidence type="ECO:0000313" key="17">
    <source>
        <dbReference type="Proteomes" id="UP000215902"/>
    </source>
</evidence>
<feature type="domain" description="4Fe-4S His(Cys)3-ligated-type" evidence="15">
    <location>
        <begin position="120"/>
        <end position="159"/>
    </location>
</feature>
<evidence type="ECO:0000256" key="11">
    <source>
        <dbReference type="ARBA" id="ARBA00049551"/>
    </source>
</evidence>
<evidence type="ECO:0000259" key="13">
    <source>
        <dbReference type="PROSITE" id="PS51085"/>
    </source>
</evidence>
<dbReference type="InterPro" id="IPR036010">
    <property type="entry name" value="2Fe-2S_ferredoxin-like_sf"/>
</dbReference>
<dbReference type="PROSITE" id="PS00642">
    <property type="entry name" value="COMPLEX1_75K_2"/>
    <property type="match status" value="1"/>
</dbReference>
<feature type="domain" description="4Fe-4S Mo/W bis-MGD-type" evidence="14">
    <location>
        <begin position="261"/>
        <end position="317"/>
    </location>
</feature>
<evidence type="ECO:0000256" key="3">
    <source>
        <dbReference type="ARBA" id="ARBA00013888"/>
    </source>
</evidence>
<dbReference type="AlphaFoldDB" id="A0A267G7E3"/>
<comment type="caution">
    <text evidence="16">The sequence shown here is derived from an EMBL/GenBank/DDBJ whole genome shotgun (WGS) entry which is preliminary data.</text>
</comment>
<dbReference type="FunFam" id="3.30.70.20:FF:000002">
    <property type="entry name" value="NADH-ubiquinone oxidoreductase 75 kDa subunit"/>
    <property type="match status" value="1"/>
</dbReference>
<dbReference type="InterPro" id="IPR050123">
    <property type="entry name" value="Prok_molybdopt-oxidoreductase"/>
</dbReference>
<dbReference type="FunFam" id="3.10.20.740:FF:000001">
    <property type="entry name" value="NADH-quinone oxidoreductase subunit G"/>
    <property type="match status" value="1"/>
</dbReference>
<keyword evidence="17" id="KW-1185">Reference proteome</keyword>
<dbReference type="InterPro" id="IPR054351">
    <property type="entry name" value="NADH_UbQ_OxRdtase_ferredoxin"/>
</dbReference>
<dbReference type="Gene3D" id="3.10.20.740">
    <property type="match status" value="1"/>
</dbReference>
<dbReference type="GO" id="GO:0045271">
    <property type="term" value="C:respiratory chain complex I"/>
    <property type="evidence" value="ECO:0007669"/>
    <property type="project" value="UniProtKB-ARBA"/>
</dbReference>
<dbReference type="GO" id="GO:0042773">
    <property type="term" value="P:ATP synthesis coupled electron transport"/>
    <property type="evidence" value="ECO:0007669"/>
    <property type="project" value="InterPro"/>
</dbReference>
<dbReference type="InterPro" id="IPR000283">
    <property type="entry name" value="NADH_UbQ_OxRdtase_75kDa_su_CS"/>
</dbReference>
<reference evidence="16 17" key="1">
    <citation type="submission" date="2017-06" db="EMBL/GenBank/DDBJ databases">
        <title>A platform for efficient transgenesis in Macrostomum lignano, a flatworm model organism for stem cell research.</title>
        <authorList>
            <person name="Berezikov E."/>
        </authorList>
    </citation>
    <scope>NUCLEOTIDE SEQUENCE [LARGE SCALE GENOMIC DNA]</scope>
    <source>
        <strain evidence="16">DV1</strain>
        <tissue evidence="16">Whole organism</tissue>
    </source>
</reference>
<dbReference type="Pfam" id="PF22151">
    <property type="entry name" value="Fer4_NDSU1"/>
    <property type="match status" value="1"/>
</dbReference>
<name>A0A267G7E3_9PLAT</name>
<dbReference type="Pfam" id="PF00384">
    <property type="entry name" value="Molybdopterin"/>
    <property type="match status" value="1"/>
</dbReference>
<dbReference type="PANTHER" id="PTHR43105:SF13">
    <property type="entry name" value="NADH-UBIQUINONE OXIDOREDUCTASE 75 KDA SUBUNIT, MITOCHONDRIAL"/>
    <property type="match status" value="1"/>
</dbReference>
<comment type="similarity">
    <text evidence="2 12">Belongs to the complex I 75 kDa subunit family.</text>
</comment>
<evidence type="ECO:0000256" key="6">
    <source>
        <dbReference type="ARBA" id="ARBA00022967"/>
    </source>
</evidence>
<dbReference type="FunFam" id="3.30.200.210:FF:000002">
    <property type="entry name" value="NADH-ubiquinone oxidoreductase 75 kDa subunit"/>
    <property type="match status" value="1"/>
</dbReference>
<dbReference type="InterPro" id="IPR001041">
    <property type="entry name" value="2Fe-2S_ferredoxin-type"/>
</dbReference>
<dbReference type="PANTHER" id="PTHR43105">
    <property type="entry name" value="RESPIRATORY NITRATE REDUCTASE"/>
    <property type="match status" value="1"/>
</dbReference>
<keyword evidence="9" id="KW-0520">NAD</keyword>
<evidence type="ECO:0000256" key="2">
    <source>
        <dbReference type="ARBA" id="ARBA00005404"/>
    </source>
</evidence>
<dbReference type="PROSITE" id="PS00643">
    <property type="entry name" value="COMPLEX1_75K_3"/>
    <property type="match status" value="1"/>
</dbReference>
<dbReference type="PROSITE" id="PS51669">
    <property type="entry name" value="4FE4S_MOW_BIS_MGD"/>
    <property type="match status" value="1"/>
</dbReference>
<evidence type="ECO:0000256" key="8">
    <source>
        <dbReference type="ARBA" id="ARBA00023014"/>
    </source>
</evidence>
<feature type="non-terminal residue" evidence="16">
    <location>
        <position position="1"/>
    </location>
</feature>
<keyword evidence="5" id="KW-0479">Metal-binding</keyword>
<dbReference type="Pfam" id="PF13510">
    <property type="entry name" value="Fer2_4"/>
    <property type="match status" value="1"/>
</dbReference>
<comment type="catalytic activity">
    <reaction evidence="11">
        <text>a ubiquinone + NADH + 5 H(+)(in) = a ubiquinol + NAD(+) + 4 H(+)(out)</text>
        <dbReference type="Rhea" id="RHEA:29091"/>
        <dbReference type="Rhea" id="RHEA-COMP:9565"/>
        <dbReference type="Rhea" id="RHEA-COMP:9566"/>
        <dbReference type="ChEBI" id="CHEBI:15378"/>
        <dbReference type="ChEBI" id="CHEBI:16389"/>
        <dbReference type="ChEBI" id="CHEBI:17976"/>
        <dbReference type="ChEBI" id="CHEBI:57540"/>
        <dbReference type="ChEBI" id="CHEBI:57945"/>
        <dbReference type="EC" id="7.1.1.2"/>
    </reaction>
</comment>
<dbReference type="Gene3D" id="3.30.70.20">
    <property type="match status" value="1"/>
</dbReference>
<evidence type="ECO:0000259" key="15">
    <source>
        <dbReference type="PROSITE" id="PS51839"/>
    </source>
</evidence>
<dbReference type="Pfam" id="PF10588">
    <property type="entry name" value="NADH-G_4Fe-4S_3"/>
    <property type="match status" value="1"/>
</dbReference>
<dbReference type="SMART" id="SM00929">
    <property type="entry name" value="NADH-G_4Fe-4S_3"/>
    <property type="match status" value="1"/>
</dbReference>
<dbReference type="PROSITE" id="PS51839">
    <property type="entry name" value="4FE4S_HC3"/>
    <property type="match status" value="1"/>
</dbReference>
<dbReference type="InterPro" id="IPR015405">
    <property type="entry name" value="NDUFS1-like_C"/>
</dbReference>
<sequence>HLQPVAAMLGRIASARRLMAGAASARVRAFSAPAAASAAASNKIEVFVDGNPVQCDPGMTVLQACALAGVEIPRFCYHERLSIAGNCRMCLVEVEKSIKPVASCAMPVMKGMRVKTDSPMTRKAREGVMEFLLVNHPLDCPICDQGGECDLQDQSMVFGSDRSRFTDNLHDGKRAVEDKNIGPLVKTIMTRCIHCTRCVRFASEVAGVEDLGTTGRGNDMQIGTYVEKLFRSELSGNVIDLCPVGALTSKPYSFTARPWELSRVESVDVMDALGSNITVSSRTNEVMRVIPRLHDGINEEWISDKTRFAYDGLKRQRLVAPMLRRSGNLTDSDWPDALHEVARRLSASRESPDQTAVLAGPFADAESLTALKDLVNAAQSELVCTEEAFPGCTDLRSAYLMNSRIAGVEDADLVLLVGTNPRYEAPVLNARLRKCWLHNELLVASVGPKFDLSYTYNHLGDSPETLLRLADGSHPFAKTLAAAKRPLVLLGSEALCRPDGRALHSAALQLSELLRQKMKAANPEEADWRVFNLLHRVASQVAALDLGYRAGPESIRAAKPRLLFLLGADAGLIKRADLASDAYVVYIGSHGDNGAAIADAVLPGVAFTEKNATYVNTEGRAQQTRLAVSSPGAAREDWKIVRALSELAGAPLPYDNLNQVRARMAQIAPHLTRYDSVEEANYFSQCLQLAKSPGDAKLDAAPIRLSLMDLPDFYMTDAISRSSLTMAKCVQAASKPTKY</sequence>
<evidence type="ECO:0000256" key="10">
    <source>
        <dbReference type="ARBA" id="ARBA00034078"/>
    </source>
</evidence>
<dbReference type="GO" id="GO:0016651">
    <property type="term" value="F:oxidoreductase activity, acting on NAD(P)H"/>
    <property type="evidence" value="ECO:0007669"/>
    <property type="project" value="InterPro"/>
</dbReference>
<dbReference type="SUPFAM" id="SSF54292">
    <property type="entry name" value="2Fe-2S ferredoxin-like"/>
    <property type="match status" value="1"/>
</dbReference>
<dbReference type="GO" id="GO:0046872">
    <property type="term" value="F:metal ion binding"/>
    <property type="evidence" value="ECO:0007669"/>
    <property type="project" value="UniProtKB-KW"/>
</dbReference>
<dbReference type="Gene3D" id="3.40.50.740">
    <property type="match status" value="1"/>
</dbReference>
<dbReference type="Pfam" id="PF09326">
    <property type="entry name" value="NADH_dhqG_C"/>
    <property type="match status" value="1"/>
</dbReference>
<evidence type="ECO:0000256" key="12">
    <source>
        <dbReference type="RuleBase" id="RU004523"/>
    </source>
</evidence>
<dbReference type="Proteomes" id="UP000215902">
    <property type="component" value="Unassembled WGS sequence"/>
</dbReference>
<dbReference type="Gene3D" id="3.30.200.210">
    <property type="match status" value="1"/>
</dbReference>
<dbReference type="InterPro" id="IPR010228">
    <property type="entry name" value="NADH_UbQ_OxRdtase_Gsu"/>
</dbReference>
<evidence type="ECO:0000313" key="16">
    <source>
        <dbReference type="EMBL" id="PAA81334.1"/>
    </source>
</evidence>
<evidence type="ECO:0000256" key="5">
    <source>
        <dbReference type="ARBA" id="ARBA00022723"/>
    </source>
</evidence>
<dbReference type="SUPFAM" id="SSF53706">
    <property type="entry name" value="Formate dehydrogenase/DMSO reductase, domains 1-3"/>
    <property type="match status" value="1"/>
</dbReference>
<dbReference type="InterPro" id="IPR019574">
    <property type="entry name" value="NADH_UbQ_OxRdtase_Gsu_4Fe4S-bd"/>
</dbReference>
<dbReference type="CDD" id="cd00207">
    <property type="entry name" value="fer2"/>
    <property type="match status" value="1"/>
</dbReference>
<evidence type="ECO:0000256" key="9">
    <source>
        <dbReference type="ARBA" id="ARBA00023027"/>
    </source>
</evidence>
<dbReference type="GO" id="GO:0005743">
    <property type="term" value="C:mitochondrial inner membrane"/>
    <property type="evidence" value="ECO:0007669"/>
    <property type="project" value="UniProtKB-ARBA"/>
</dbReference>
<comment type="cofactor">
    <cofactor evidence="10">
        <name>[2Fe-2S] cluster</name>
        <dbReference type="ChEBI" id="CHEBI:190135"/>
    </cofactor>
</comment>
<keyword evidence="6" id="KW-1278">Translocase</keyword>
<organism evidence="16 17">
    <name type="scientific">Macrostomum lignano</name>
    <dbReference type="NCBI Taxonomy" id="282301"/>
    <lineage>
        <taxon>Eukaryota</taxon>
        <taxon>Metazoa</taxon>
        <taxon>Spiralia</taxon>
        <taxon>Lophotrochozoa</taxon>
        <taxon>Platyhelminthes</taxon>
        <taxon>Rhabditophora</taxon>
        <taxon>Macrostomorpha</taxon>
        <taxon>Macrostomida</taxon>
        <taxon>Macrostomidae</taxon>
        <taxon>Macrostomum</taxon>
    </lineage>
</organism>
<dbReference type="STRING" id="282301.A0A267G7E3"/>
<keyword evidence="7" id="KW-0408">Iron</keyword>
<evidence type="ECO:0000259" key="14">
    <source>
        <dbReference type="PROSITE" id="PS51669"/>
    </source>
</evidence>
<dbReference type="Pfam" id="PF22117">
    <property type="entry name" value="Fer4_Nqo3"/>
    <property type="match status" value="1"/>
</dbReference>
<evidence type="ECO:0000256" key="7">
    <source>
        <dbReference type="ARBA" id="ARBA00023004"/>
    </source>
</evidence>
<dbReference type="OrthoDB" id="10249365at2759"/>
<evidence type="ECO:0000256" key="1">
    <source>
        <dbReference type="ARBA" id="ARBA00001966"/>
    </source>
</evidence>
<dbReference type="PROSITE" id="PS00641">
    <property type="entry name" value="COMPLEX1_75K_1"/>
    <property type="match status" value="1"/>
</dbReference>
<dbReference type="InterPro" id="IPR006656">
    <property type="entry name" value="Mopterin_OxRdtase"/>
</dbReference>
<comment type="cofactor">
    <cofactor evidence="1">
        <name>[4Fe-4S] cluster</name>
        <dbReference type="ChEBI" id="CHEBI:49883"/>
    </cofactor>
</comment>
<dbReference type="PROSITE" id="PS51085">
    <property type="entry name" value="2FE2S_FER_2"/>
    <property type="match status" value="1"/>
</dbReference>
<proteinExistence type="inferred from homology"/>
<dbReference type="NCBIfam" id="TIGR01973">
    <property type="entry name" value="NuoG"/>
    <property type="match status" value="1"/>
</dbReference>
<dbReference type="SUPFAM" id="SSF54862">
    <property type="entry name" value="4Fe-4S ferredoxins"/>
    <property type="match status" value="1"/>
</dbReference>
<gene>
    <name evidence="16" type="ORF">BOX15_Mlig014412g2</name>
</gene>
<dbReference type="CDD" id="cd02773">
    <property type="entry name" value="MopB_Res-Cmplx1_Nad11"/>
    <property type="match status" value="1"/>
</dbReference>
<evidence type="ECO:0000256" key="4">
    <source>
        <dbReference type="ARBA" id="ARBA00022485"/>
    </source>
</evidence>
<dbReference type="GO" id="GO:0008137">
    <property type="term" value="F:NADH dehydrogenase (ubiquinone) activity"/>
    <property type="evidence" value="ECO:0007669"/>
    <property type="project" value="UniProtKB-EC"/>
</dbReference>
<dbReference type="GO" id="GO:0051539">
    <property type="term" value="F:4 iron, 4 sulfur cluster binding"/>
    <property type="evidence" value="ECO:0007669"/>
    <property type="project" value="UniProtKB-KW"/>
</dbReference>